<keyword evidence="7" id="KW-0460">Magnesium</keyword>
<dbReference type="CDD" id="cd00739">
    <property type="entry name" value="DHPS"/>
    <property type="match status" value="1"/>
</dbReference>
<comment type="pathway">
    <text evidence="3">Cofactor biosynthesis; tetrahydrofolate biosynthesis; 7,8-dihydrofolate from 2-amino-4-hydroxy-6-hydroxymethyl-7,8-dihydropteridine diphosphate and 4-aminobenzoate: step 1/2.</text>
</comment>
<dbReference type="NCBIfam" id="TIGR01496">
    <property type="entry name" value="DHPS"/>
    <property type="match status" value="1"/>
</dbReference>
<dbReference type="InterPro" id="IPR045031">
    <property type="entry name" value="DHP_synth-like"/>
</dbReference>
<comment type="cofactor">
    <cofactor evidence="2">
        <name>Mg(2+)</name>
        <dbReference type="ChEBI" id="CHEBI:18420"/>
    </cofactor>
</comment>
<evidence type="ECO:0000313" key="11">
    <source>
        <dbReference type="Proteomes" id="UP000628448"/>
    </source>
</evidence>
<evidence type="ECO:0000313" key="10">
    <source>
        <dbReference type="EMBL" id="MBG9378437.1"/>
    </source>
</evidence>
<reference evidence="10" key="1">
    <citation type="submission" date="2020-11" db="EMBL/GenBank/DDBJ databases">
        <title>Bacterial whole genome sequence for Panacibacter sp. DH6.</title>
        <authorList>
            <person name="Le V."/>
            <person name="Ko S."/>
            <person name="Ahn C.-Y."/>
            <person name="Oh H.-M."/>
        </authorList>
    </citation>
    <scope>NUCLEOTIDE SEQUENCE</scope>
    <source>
        <strain evidence="10">DH6</strain>
    </source>
</reference>
<organism evidence="10 11">
    <name type="scientific">Panacibacter microcysteis</name>
    <dbReference type="NCBI Taxonomy" id="2793269"/>
    <lineage>
        <taxon>Bacteria</taxon>
        <taxon>Pseudomonadati</taxon>
        <taxon>Bacteroidota</taxon>
        <taxon>Chitinophagia</taxon>
        <taxon>Chitinophagales</taxon>
        <taxon>Chitinophagaceae</taxon>
        <taxon>Panacibacter</taxon>
    </lineage>
</organism>
<protein>
    <recommendedName>
        <fullName evidence="4">dihydropteroate synthase</fullName>
        <ecNumber evidence="4">2.5.1.15</ecNumber>
    </recommendedName>
</protein>
<dbReference type="InterPro" id="IPR000489">
    <property type="entry name" value="Pterin-binding_dom"/>
</dbReference>
<dbReference type="RefSeq" id="WP_196992541.1">
    <property type="nucleotide sequence ID" value="NZ_JADWYR010000003.1"/>
</dbReference>
<evidence type="ECO:0000256" key="5">
    <source>
        <dbReference type="ARBA" id="ARBA00022679"/>
    </source>
</evidence>
<evidence type="ECO:0000256" key="4">
    <source>
        <dbReference type="ARBA" id="ARBA00012458"/>
    </source>
</evidence>
<evidence type="ECO:0000256" key="6">
    <source>
        <dbReference type="ARBA" id="ARBA00022723"/>
    </source>
</evidence>
<dbReference type="GO" id="GO:0046656">
    <property type="term" value="P:folic acid biosynthetic process"/>
    <property type="evidence" value="ECO:0007669"/>
    <property type="project" value="UniProtKB-KW"/>
</dbReference>
<sequence length="277" mass="29964">MFTLNCRGRLLSITQPVVMGIINTTPDSFFSGSRQQTIEGALHQAEKMISEGAVILDIGGQSTRPGSEQVTAQTEAERVLPVIEALHHTFPGTVLSVDTYYASVAEKAVAAGASVINDISGGMLDAAMLPTAAKLQTPFICMHMKGTPQTMQQFTQYENIVQEVLEYFIERIAACRLAGITDIIIDPGFGFSKTIAQNFELLRGLSVLSMLEKPILAGLSRKGTVYKTLQIQPEEALNGTTVLNTVSLLNGASILRVHDVKEAAETIKLVQAYYGEK</sequence>
<dbReference type="Pfam" id="PF00809">
    <property type="entry name" value="Pterin_bind"/>
    <property type="match status" value="1"/>
</dbReference>
<evidence type="ECO:0000256" key="1">
    <source>
        <dbReference type="ARBA" id="ARBA00000012"/>
    </source>
</evidence>
<dbReference type="Gene3D" id="3.20.20.20">
    <property type="entry name" value="Dihydropteroate synthase-like"/>
    <property type="match status" value="1"/>
</dbReference>
<evidence type="ECO:0000256" key="2">
    <source>
        <dbReference type="ARBA" id="ARBA00001946"/>
    </source>
</evidence>
<evidence type="ECO:0000256" key="3">
    <source>
        <dbReference type="ARBA" id="ARBA00004763"/>
    </source>
</evidence>
<dbReference type="PANTHER" id="PTHR20941">
    <property type="entry name" value="FOLATE SYNTHESIS PROTEINS"/>
    <property type="match status" value="1"/>
</dbReference>
<dbReference type="PROSITE" id="PS50972">
    <property type="entry name" value="PTERIN_BINDING"/>
    <property type="match status" value="1"/>
</dbReference>
<dbReference type="InterPro" id="IPR011005">
    <property type="entry name" value="Dihydropteroate_synth-like_sf"/>
</dbReference>
<dbReference type="InterPro" id="IPR006390">
    <property type="entry name" value="DHP_synth_dom"/>
</dbReference>
<evidence type="ECO:0000256" key="8">
    <source>
        <dbReference type="ARBA" id="ARBA00022909"/>
    </source>
</evidence>
<comment type="catalytic activity">
    <reaction evidence="1">
        <text>(7,8-dihydropterin-6-yl)methyl diphosphate + 4-aminobenzoate = 7,8-dihydropteroate + diphosphate</text>
        <dbReference type="Rhea" id="RHEA:19949"/>
        <dbReference type="ChEBI" id="CHEBI:17836"/>
        <dbReference type="ChEBI" id="CHEBI:17839"/>
        <dbReference type="ChEBI" id="CHEBI:33019"/>
        <dbReference type="ChEBI" id="CHEBI:72950"/>
        <dbReference type="EC" id="2.5.1.15"/>
    </reaction>
</comment>
<dbReference type="EMBL" id="JADWYR010000003">
    <property type="protein sequence ID" value="MBG9378437.1"/>
    <property type="molecule type" value="Genomic_DNA"/>
</dbReference>
<dbReference type="AlphaFoldDB" id="A0A931GZW6"/>
<accession>A0A931GZW6</accession>
<keyword evidence="5 10" id="KW-0808">Transferase</keyword>
<dbReference type="SUPFAM" id="SSF51717">
    <property type="entry name" value="Dihydropteroate synthetase-like"/>
    <property type="match status" value="1"/>
</dbReference>
<keyword evidence="11" id="KW-1185">Reference proteome</keyword>
<name>A0A931GZW6_9BACT</name>
<dbReference type="Proteomes" id="UP000628448">
    <property type="component" value="Unassembled WGS sequence"/>
</dbReference>
<evidence type="ECO:0000256" key="7">
    <source>
        <dbReference type="ARBA" id="ARBA00022842"/>
    </source>
</evidence>
<proteinExistence type="predicted"/>
<gene>
    <name evidence="10" type="primary">folP</name>
    <name evidence="10" type="ORF">I5907_19530</name>
</gene>
<keyword evidence="6" id="KW-0479">Metal-binding</keyword>
<dbReference type="PROSITE" id="PS00793">
    <property type="entry name" value="DHPS_2"/>
    <property type="match status" value="1"/>
</dbReference>
<dbReference type="GO" id="GO:0046872">
    <property type="term" value="F:metal ion binding"/>
    <property type="evidence" value="ECO:0007669"/>
    <property type="project" value="UniProtKB-KW"/>
</dbReference>
<evidence type="ECO:0000259" key="9">
    <source>
        <dbReference type="PROSITE" id="PS50972"/>
    </source>
</evidence>
<keyword evidence="8" id="KW-0289">Folate biosynthesis</keyword>
<dbReference type="GO" id="GO:0004156">
    <property type="term" value="F:dihydropteroate synthase activity"/>
    <property type="evidence" value="ECO:0007669"/>
    <property type="project" value="UniProtKB-EC"/>
</dbReference>
<dbReference type="EC" id="2.5.1.15" evidence="4"/>
<feature type="domain" description="Pterin-binding" evidence="9">
    <location>
        <begin position="16"/>
        <end position="268"/>
    </location>
</feature>
<dbReference type="PANTHER" id="PTHR20941:SF1">
    <property type="entry name" value="FOLIC ACID SYNTHESIS PROTEIN FOL1"/>
    <property type="match status" value="1"/>
</dbReference>
<comment type="caution">
    <text evidence="10">The sequence shown here is derived from an EMBL/GenBank/DDBJ whole genome shotgun (WGS) entry which is preliminary data.</text>
</comment>
<dbReference type="GO" id="GO:0046654">
    <property type="term" value="P:tetrahydrofolate biosynthetic process"/>
    <property type="evidence" value="ECO:0007669"/>
    <property type="project" value="TreeGrafter"/>
</dbReference>
<dbReference type="GO" id="GO:0005829">
    <property type="term" value="C:cytosol"/>
    <property type="evidence" value="ECO:0007669"/>
    <property type="project" value="TreeGrafter"/>
</dbReference>